<comment type="similarity">
    <text evidence="2">Belongs to the oxidase-dependent Fe transporter (OFeT) (TC 9.A.10.1) family.</text>
</comment>
<dbReference type="PANTHER" id="PTHR31632">
    <property type="entry name" value="IRON TRANSPORTER FTH1"/>
    <property type="match status" value="1"/>
</dbReference>
<keyword evidence="3" id="KW-0813">Transport</keyword>
<dbReference type="Pfam" id="PF03239">
    <property type="entry name" value="FTR1"/>
    <property type="match status" value="1"/>
</dbReference>
<feature type="region of interest" description="Disordered" evidence="7">
    <location>
        <begin position="132"/>
        <end position="155"/>
    </location>
</feature>
<accession>A0A9W8N308</accession>
<dbReference type="InterPro" id="IPR004923">
    <property type="entry name" value="FTR1/Fip1/EfeU"/>
</dbReference>
<feature type="transmembrane region" description="Helical" evidence="8">
    <location>
        <begin position="88"/>
        <end position="109"/>
    </location>
</feature>
<feature type="compositionally biased region" description="Polar residues" evidence="7">
    <location>
        <begin position="139"/>
        <end position="155"/>
    </location>
</feature>
<gene>
    <name evidence="9" type="ORF">NPX13_g11364</name>
</gene>
<dbReference type="VEuPathDB" id="FungiDB:F4678DRAFT_444319"/>
<protein>
    <submittedName>
        <fullName evidence="9">Uncharacterized protein</fullName>
    </submittedName>
</protein>
<dbReference type="EMBL" id="JANPWZ010003742">
    <property type="protein sequence ID" value="KAJ3551435.1"/>
    <property type="molecule type" value="Genomic_DNA"/>
</dbReference>
<evidence type="ECO:0000256" key="3">
    <source>
        <dbReference type="ARBA" id="ARBA00022496"/>
    </source>
</evidence>
<keyword evidence="3" id="KW-0408">Iron</keyword>
<dbReference type="PANTHER" id="PTHR31632:SF2">
    <property type="entry name" value="PLASMA MEMBRANE IRON PERMEASE"/>
    <property type="match status" value="1"/>
</dbReference>
<dbReference type="Proteomes" id="UP001148614">
    <property type="component" value="Unassembled WGS sequence"/>
</dbReference>
<evidence type="ECO:0000256" key="2">
    <source>
        <dbReference type="ARBA" id="ARBA00008333"/>
    </source>
</evidence>
<evidence type="ECO:0000256" key="4">
    <source>
        <dbReference type="ARBA" id="ARBA00022692"/>
    </source>
</evidence>
<dbReference type="AlphaFoldDB" id="A0A9W8N308"/>
<reference evidence="9" key="1">
    <citation type="submission" date="2022-07" db="EMBL/GenBank/DDBJ databases">
        <title>Genome Sequence of Xylaria arbuscula.</title>
        <authorList>
            <person name="Buettner E."/>
        </authorList>
    </citation>
    <scope>NUCLEOTIDE SEQUENCE</scope>
    <source>
        <strain evidence="9">VT107</strain>
    </source>
</reference>
<evidence type="ECO:0000256" key="1">
    <source>
        <dbReference type="ARBA" id="ARBA00004141"/>
    </source>
</evidence>
<sequence length="155" mass="16841">MALPRLKSGVLTSLQGRYHDSTSILSRRFYVLAQWNNIVGGDAAELGSGPGSYDIDKSVWHVNCCSPELNGGGGWGIFNAILGWTNSATYGSVIAYNLYWIAVVISLGVMRFREIKGHWPLVSPKNARVGEVHSKASEEMSTQKNPEVSESISPA</sequence>
<name>A0A9W8N308_9PEZI</name>
<dbReference type="GO" id="GO:0033573">
    <property type="term" value="C:high-affinity iron permease complex"/>
    <property type="evidence" value="ECO:0007669"/>
    <property type="project" value="InterPro"/>
</dbReference>
<evidence type="ECO:0000313" key="9">
    <source>
        <dbReference type="EMBL" id="KAJ3551435.1"/>
    </source>
</evidence>
<dbReference type="GO" id="GO:0015093">
    <property type="term" value="F:ferrous iron transmembrane transporter activity"/>
    <property type="evidence" value="ECO:0007669"/>
    <property type="project" value="TreeGrafter"/>
</dbReference>
<evidence type="ECO:0000256" key="8">
    <source>
        <dbReference type="SAM" id="Phobius"/>
    </source>
</evidence>
<keyword evidence="6 8" id="KW-0472">Membrane</keyword>
<comment type="caution">
    <text evidence="9">The sequence shown here is derived from an EMBL/GenBank/DDBJ whole genome shotgun (WGS) entry which is preliminary data.</text>
</comment>
<evidence type="ECO:0000256" key="6">
    <source>
        <dbReference type="ARBA" id="ARBA00023136"/>
    </source>
</evidence>
<keyword evidence="3" id="KW-0410">Iron transport</keyword>
<keyword evidence="5 8" id="KW-1133">Transmembrane helix</keyword>
<keyword evidence="4 8" id="KW-0812">Transmembrane</keyword>
<keyword evidence="10" id="KW-1185">Reference proteome</keyword>
<evidence type="ECO:0000256" key="7">
    <source>
        <dbReference type="SAM" id="MobiDB-lite"/>
    </source>
</evidence>
<evidence type="ECO:0000313" key="10">
    <source>
        <dbReference type="Proteomes" id="UP001148614"/>
    </source>
</evidence>
<proteinExistence type="inferred from homology"/>
<keyword evidence="3" id="KW-0406">Ion transport</keyword>
<organism evidence="9 10">
    <name type="scientific">Xylaria arbuscula</name>
    <dbReference type="NCBI Taxonomy" id="114810"/>
    <lineage>
        <taxon>Eukaryota</taxon>
        <taxon>Fungi</taxon>
        <taxon>Dikarya</taxon>
        <taxon>Ascomycota</taxon>
        <taxon>Pezizomycotina</taxon>
        <taxon>Sordariomycetes</taxon>
        <taxon>Xylariomycetidae</taxon>
        <taxon>Xylariales</taxon>
        <taxon>Xylariaceae</taxon>
        <taxon>Xylaria</taxon>
    </lineage>
</organism>
<evidence type="ECO:0000256" key="5">
    <source>
        <dbReference type="ARBA" id="ARBA00022989"/>
    </source>
</evidence>
<comment type="subcellular location">
    <subcellularLocation>
        <location evidence="1">Membrane</location>
        <topology evidence="1">Multi-pass membrane protein</topology>
    </subcellularLocation>
</comment>